<dbReference type="AlphaFoldDB" id="A0A8W7P7Q7"/>
<reference evidence="1" key="1">
    <citation type="submission" date="2022-08" db="UniProtKB">
        <authorList>
            <consortium name="EnsemblMetazoa"/>
        </authorList>
    </citation>
    <scope>IDENTIFICATION</scope>
</reference>
<dbReference type="EnsemblMetazoa" id="ACOM027011-RA">
    <property type="protein sequence ID" value="ACOM027011-PA.1"/>
    <property type="gene ID" value="ACOM027011"/>
</dbReference>
<protein>
    <submittedName>
        <fullName evidence="1">Uncharacterized protein</fullName>
    </submittedName>
</protein>
<name>A0A8W7P7Q7_ANOCL</name>
<proteinExistence type="predicted"/>
<dbReference type="VEuPathDB" id="VectorBase:ACON2_038280"/>
<organism evidence="1">
    <name type="scientific">Anopheles coluzzii</name>
    <name type="common">African malaria mosquito</name>
    <dbReference type="NCBI Taxonomy" id="1518534"/>
    <lineage>
        <taxon>Eukaryota</taxon>
        <taxon>Metazoa</taxon>
        <taxon>Ecdysozoa</taxon>
        <taxon>Arthropoda</taxon>
        <taxon>Hexapoda</taxon>
        <taxon>Insecta</taxon>
        <taxon>Pterygota</taxon>
        <taxon>Neoptera</taxon>
        <taxon>Endopterygota</taxon>
        <taxon>Diptera</taxon>
        <taxon>Nematocera</taxon>
        <taxon>Culicoidea</taxon>
        <taxon>Culicidae</taxon>
        <taxon>Anophelinae</taxon>
        <taxon>Anopheles</taxon>
    </lineage>
</organism>
<evidence type="ECO:0000313" key="1">
    <source>
        <dbReference type="EnsemblMetazoa" id="ACOM027011-PA.1"/>
    </source>
</evidence>
<dbReference type="Proteomes" id="UP000075882">
    <property type="component" value="Unassembled WGS sequence"/>
</dbReference>
<sequence length="267" mass="30698">MPAADLNIGKLHLVLEMYKMASNPENDSMHWSADGSLLIVNLPALALHLIPMVDEENPLIWFLGLMTGAGFMQCPLETVDEAEYNTPPEMTLIFWHPQFHRNNPWFNYTWISVHDETPQRGEWVGSGRSVIPEIKQTLKAMAACEINVARLHFLLEVFEIANNPENDGLKWSVDGRWLIANLPALALYLQSTIDNPEPLVWFLQHLTGAGFVLCPQHLVDEAEYNAPADDTIIFWHPRFHRNHSWFNYQWNSEHTPQQGELMMNDCE</sequence>
<accession>A0A8W7P7Q7</accession>